<feature type="domain" description="Aldehyde oxidase/xanthine dehydrogenase a/b hammerhead" evidence="13">
    <location>
        <begin position="32"/>
        <end position="139"/>
    </location>
</feature>
<dbReference type="SUPFAM" id="SSF54665">
    <property type="entry name" value="CO dehydrogenase molybdoprotein N-domain-like"/>
    <property type="match status" value="1"/>
</dbReference>
<evidence type="ECO:0000256" key="11">
    <source>
        <dbReference type="ARBA" id="ARBA00053029"/>
    </source>
</evidence>
<dbReference type="Gene3D" id="3.90.1170.50">
    <property type="entry name" value="Aldehyde oxidase/xanthine dehydrogenase, a/b hammerhead"/>
    <property type="match status" value="1"/>
</dbReference>
<evidence type="ECO:0000256" key="5">
    <source>
        <dbReference type="ARBA" id="ARBA00022714"/>
    </source>
</evidence>
<evidence type="ECO:0000256" key="10">
    <source>
        <dbReference type="ARBA" id="ARBA00034078"/>
    </source>
</evidence>
<protein>
    <submittedName>
        <fullName evidence="14">Xanthine dehydrogenase molybdopterin binding subunit</fullName>
        <ecNumber evidence="14">1.17.1.4</ecNumber>
    </submittedName>
</protein>
<feature type="region of interest" description="Disordered" evidence="12">
    <location>
        <begin position="1"/>
        <end position="20"/>
    </location>
</feature>
<dbReference type="EC" id="1.17.1.4" evidence="14"/>
<dbReference type="NCBIfam" id="TIGR02965">
    <property type="entry name" value="xanthine_xdhB"/>
    <property type="match status" value="1"/>
</dbReference>
<comment type="caution">
    <text evidence="14">The sequence shown here is derived from an EMBL/GenBank/DDBJ whole genome shotgun (WGS) entry which is preliminary data.</text>
</comment>
<dbReference type="Pfam" id="PF02738">
    <property type="entry name" value="MoCoBD_1"/>
    <property type="match status" value="1"/>
</dbReference>
<dbReference type="InterPro" id="IPR014309">
    <property type="entry name" value="Xanthine_DH_Mopterin-bd_su"/>
</dbReference>
<evidence type="ECO:0000313" key="15">
    <source>
        <dbReference type="Proteomes" id="UP000298050"/>
    </source>
</evidence>
<dbReference type="InterPro" id="IPR008274">
    <property type="entry name" value="AldOxase/xan_DH_MoCoBD1"/>
</dbReference>
<organism evidence="14 15">
    <name type="scientific">Mangrovimicrobium sediminis</name>
    <dbReference type="NCBI Taxonomy" id="2562682"/>
    <lineage>
        <taxon>Bacteria</taxon>
        <taxon>Pseudomonadati</taxon>
        <taxon>Pseudomonadota</taxon>
        <taxon>Gammaproteobacteria</taxon>
        <taxon>Cellvibrionales</taxon>
        <taxon>Halieaceae</taxon>
        <taxon>Mangrovimicrobium</taxon>
    </lineage>
</organism>
<gene>
    <name evidence="14" type="primary">xdhB</name>
    <name evidence="14" type="ORF">E4634_05290</name>
</gene>
<evidence type="ECO:0000256" key="6">
    <source>
        <dbReference type="ARBA" id="ARBA00022723"/>
    </source>
</evidence>
<name>A0A4Z0M540_9GAMM</name>
<comment type="cofactor">
    <cofactor evidence="2">
        <name>FAD</name>
        <dbReference type="ChEBI" id="CHEBI:57692"/>
    </cofactor>
</comment>
<dbReference type="PANTHER" id="PTHR11908:SF132">
    <property type="entry name" value="ALDEHYDE OXIDASE 1-RELATED"/>
    <property type="match status" value="1"/>
</dbReference>
<evidence type="ECO:0000313" key="14">
    <source>
        <dbReference type="EMBL" id="TGD74619.1"/>
    </source>
</evidence>
<comment type="cofactor">
    <cofactor evidence="1">
        <name>Mo-molybdopterin</name>
        <dbReference type="ChEBI" id="CHEBI:71302"/>
    </cofactor>
</comment>
<comment type="cofactor">
    <cofactor evidence="11">
        <name>Mo-molybdopterin cytosine dinucleotide</name>
        <dbReference type="ChEBI" id="CHEBI:71308"/>
    </cofactor>
</comment>
<dbReference type="Pfam" id="PF01315">
    <property type="entry name" value="Ald_Xan_dh_C"/>
    <property type="match status" value="1"/>
</dbReference>
<dbReference type="InterPro" id="IPR046867">
    <property type="entry name" value="AldOxase/xan_DH_MoCoBD2"/>
</dbReference>
<dbReference type="InterPro" id="IPR000674">
    <property type="entry name" value="Ald_Oxase/Xan_DH_a/b"/>
</dbReference>
<evidence type="ECO:0000256" key="7">
    <source>
        <dbReference type="ARBA" id="ARBA00023002"/>
    </source>
</evidence>
<comment type="cofactor">
    <cofactor evidence="10">
        <name>[2Fe-2S] cluster</name>
        <dbReference type="ChEBI" id="CHEBI:190135"/>
    </cofactor>
</comment>
<evidence type="ECO:0000256" key="4">
    <source>
        <dbReference type="ARBA" id="ARBA00022505"/>
    </source>
</evidence>
<keyword evidence="9" id="KW-0411">Iron-sulfur</keyword>
<dbReference type="AlphaFoldDB" id="A0A4Z0M540"/>
<dbReference type="GO" id="GO:0051537">
    <property type="term" value="F:2 iron, 2 sulfur cluster binding"/>
    <property type="evidence" value="ECO:0007669"/>
    <property type="project" value="UniProtKB-KW"/>
</dbReference>
<evidence type="ECO:0000256" key="8">
    <source>
        <dbReference type="ARBA" id="ARBA00023004"/>
    </source>
</evidence>
<keyword evidence="7 14" id="KW-0560">Oxidoreductase</keyword>
<sequence>MRKLTPAYNPNAPAVDPVGKSLPQDSAARHVAGSAVYVDDMPAYPDQLHVAVGVSSHAHARVLGMALDAVRAAPGVVDVVVQADIPGSADISPVFDGDLLLAGDTVHYVGQPLFAVAATSLEAAQRAVQLAQVDYEPLVPRLEVTESLAAEDFLLPTRRSRLGDPEAALAAAAMTLSGEMAVGGQEHFYLEGQVALAVPDEVGVQIYSSSQHPAEVQKLAAEVLDLPLHAVTVQVRRMGGGFGGKESQPAALACLAALFARRTGRSVRYRMPRWADMVQTGKRHPFWNRYTVGFDESGVIQALVMDVAGNCGCTADLSDGIVDRAANHADNAYFLKNAAVTGYRCRTNMVSHTAFRGFGAPQGIVTTEAFMDDIARRVGMDPLDVRKANLYRPGDSTPYGQEIEESVLVDLVAELEHSCDYRARRAAVAAFNAQGGTLRRGLSLVPVKFGISFTTTHLNQAGALVHIYTDGSVHVSHGGTEMGQGLYIKVAQVVARALGVSIERVMPGATCTDKVPNASPTAASAGTDMNGMAALDACNRIRKRLVSFAAQHFGCDEGAVELRDDHVFAGEQVVPFPDFISLAYLNRVSLSSTGFYRTPKIHFNRETGQGRPFFYFANGAACSEVVVDTSTGEYRVTRVDVLHDVGASLNPAIDIGQIEGGFVQGMGWLTTEELSWNDDGVITSNSPANYKIPTAADVPEHFDVRLFQRPNAEDTVYHSKAVGEPPLMLPISVWCALRDACASLCDYRFNPRMDPPATPERVYWAAREALRG</sequence>
<dbReference type="GO" id="GO:0005506">
    <property type="term" value="F:iron ion binding"/>
    <property type="evidence" value="ECO:0007669"/>
    <property type="project" value="InterPro"/>
</dbReference>
<reference evidence="14 15" key="1">
    <citation type="submission" date="2019-04" db="EMBL/GenBank/DDBJ databases">
        <title>Taxonomy of novel Haliea sp. from mangrove soil of West Coast of India.</title>
        <authorList>
            <person name="Verma A."/>
            <person name="Kumar P."/>
            <person name="Krishnamurthi S."/>
        </authorList>
    </citation>
    <scope>NUCLEOTIDE SEQUENCE [LARGE SCALE GENOMIC DNA]</scope>
    <source>
        <strain evidence="14 15">SAOS-164</strain>
    </source>
</reference>
<keyword evidence="15" id="KW-1185">Reference proteome</keyword>
<evidence type="ECO:0000256" key="9">
    <source>
        <dbReference type="ARBA" id="ARBA00023014"/>
    </source>
</evidence>
<dbReference type="InterPro" id="IPR036856">
    <property type="entry name" value="Ald_Oxase/Xan_DH_a/b_sf"/>
</dbReference>
<evidence type="ECO:0000256" key="3">
    <source>
        <dbReference type="ARBA" id="ARBA00006849"/>
    </source>
</evidence>
<dbReference type="Pfam" id="PF20256">
    <property type="entry name" value="MoCoBD_2"/>
    <property type="match status" value="1"/>
</dbReference>
<proteinExistence type="inferred from homology"/>
<dbReference type="SMART" id="SM01008">
    <property type="entry name" value="Ald_Xan_dh_C"/>
    <property type="match status" value="1"/>
</dbReference>
<keyword evidence="8" id="KW-0408">Iron</keyword>
<accession>A0A4Z0M540</accession>
<comment type="similarity">
    <text evidence="3">Belongs to the xanthine dehydrogenase family.</text>
</comment>
<dbReference type="SUPFAM" id="SSF56003">
    <property type="entry name" value="Molybdenum cofactor-binding domain"/>
    <property type="match status" value="1"/>
</dbReference>
<dbReference type="Gene3D" id="3.30.365.10">
    <property type="entry name" value="Aldehyde oxidase/xanthine dehydrogenase, molybdopterin binding domain"/>
    <property type="match status" value="4"/>
</dbReference>
<dbReference type="InterPro" id="IPR016208">
    <property type="entry name" value="Ald_Oxase/xanthine_DH-like"/>
</dbReference>
<keyword evidence="4" id="KW-0500">Molybdenum</keyword>
<dbReference type="EMBL" id="SRLE01000005">
    <property type="protein sequence ID" value="TGD74619.1"/>
    <property type="molecule type" value="Genomic_DNA"/>
</dbReference>
<dbReference type="RefSeq" id="WP_135441577.1">
    <property type="nucleotide sequence ID" value="NZ_SRLE01000005.1"/>
</dbReference>
<dbReference type="GO" id="GO:0030151">
    <property type="term" value="F:molybdenum ion binding"/>
    <property type="evidence" value="ECO:0007669"/>
    <property type="project" value="InterPro"/>
</dbReference>
<dbReference type="OrthoDB" id="9758509at2"/>
<dbReference type="FunFam" id="3.30.365.10:FF:000001">
    <property type="entry name" value="Xanthine dehydrogenase oxidase"/>
    <property type="match status" value="1"/>
</dbReference>
<keyword evidence="6" id="KW-0479">Metal-binding</keyword>
<evidence type="ECO:0000256" key="2">
    <source>
        <dbReference type="ARBA" id="ARBA00001974"/>
    </source>
</evidence>
<evidence type="ECO:0000259" key="13">
    <source>
        <dbReference type="SMART" id="SM01008"/>
    </source>
</evidence>
<dbReference type="PANTHER" id="PTHR11908">
    <property type="entry name" value="XANTHINE DEHYDROGENASE"/>
    <property type="match status" value="1"/>
</dbReference>
<dbReference type="FunFam" id="3.30.365.10:FF:000002">
    <property type="entry name" value="Xanthine dehydrogenase oxidase"/>
    <property type="match status" value="1"/>
</dbReference>
<evidence type="ECO:0000256" key="1">
    <source>
        <dbReference type="ARBA" id="ARBA00001924"/>
    </source>
</evidence>
<dbReference type="InterPro" id="IPR037165">
    <property type="entry name" value="AldOxase/xan_DH_Mopterin-bd_sf"/>
</dbReference>
<dbReference type="GO" id="GO:0004854">
    <property type="term" value="F:xanthine dehydrogenase activity"/>
    <property type="evidence" value="ECO:0007669"/>
    <property type="project" value="UniProtKB-EC"/>
</dbReference>
<keyword evidence="5" id="KW-0001">2Fe-2S</keyword>
<evidence type="ECO:0000256" key="12">
    <source>
        <dbReference type="SAM" id="MobiDB-lite"/>
    </source>
</evidence>
<dbReference type="Proteomes" id="UP000298050">
    <property type="component" value="Unassembled WGS sequence"/>
</dbReference>